<accession>A0ABV0ZZ34</accession>
<name>A0ABV0ZZ34_9TELE</name>
<protein>
    <submittedName>
        <fullName evidence="1">Uncharacterized protein</fullName>
    </submittedName>
</protein>
<proteinExistence type="predicted"/>
<reference evidence="1 2" key="1">
    <citation type="submission" date="2021-06" db="EMBL/GenBank/DDBJ databases">
        <authorList>
            <person name="Palmer J.M."/>
        </authorList>
    </citation>
    <scope>NUCLEOTIDE SEQUENCE [LARGE SCALE GENOMIC DNA]</scope>
    <source>
        <strain evidence="1 2">AS_MEX2019</strain>
        <tissue evidence="1">Muscle</tissue>
    </source>
</reference>
<sequence>MRTLSTLLQASLDSPATAVLQSHLSPGSQPLSLADLTLPNSPCFCGFLHQIPKIKVYLNDSLFLRIFLHVGQVGHQHYDKKVLRT</sequence>
<dbReference type="EMBL" id="JAHRIP010076981">
    <property type="protein sequence ID" value="MEQ2311503.1"/>
    <property type="molecule type" value="Genomic_DNA"/>
</dbReference>
<gene>
    <name evidence="1" type="ORF">AMECASPLE_020721</name>
</gene>
<comment type="caution">
    <text evidence="1">The sequence shown here is derived from an EMBL/GenBank/DDBJ whole genome shotgun (WGS) entry which is preliminary data.</text>
</comment>
<keyword evidence="2" id="KW-1185">Reference proteome</keyword>
<evidence type="ECO:0000313" key="1">
    <source>
        <dbReference type="EMBL" id="MEQ2311503.1"/>
    </source>
</evidence>
<organism evidence="1 2">
    <name type="scientific">Ameca splendens</name>
    <dbReference type="NCBI Taxonomy" id="208324"/>
    <lineage>
        <taxon>Eukaryota</taxon>
        <taxon>Metazoa</taxon>
        <taxon>Chordata</taxon>
        <taxon>Craniata</taxon>
        <taxon>Vertebrata</taxon>
        <taxon>Euteleostomi</taxon>
        <taxon>Actinopterygii</taxon>
        <taxon>Neopterygii</taxon>
        <taxon>Teleostei</taxon>
        <taxon>Neoteleostei</taxon>
        <taxon>Acanthomorphata</taxon>
        <taxon>Ovalentaria</taxon>
        <taxon>Atherinomorphae</taxon>
        <taxon>Cyprinodontiformes</taxon>
        <taxon>Goodeidae</taxon>
        <taxon>Ameca</taxon>
    </lineage>
</organism>
<dbReference type="Proteomes" id="UP001469553">
    <property type="component" value="Unassembled WGS sequence"/>
</dbReference>
<evidence type="ECO:0000313" key="2">
    <source>
        <dbReference type="Proteomes" id="UP001469553"/>
    </source>
</evidence>